<feature type="domain" description="Bacterial type II secretion system protein E" evidence="2">
    <location>
        <begin position="2"/>
        <end position="71"/>
    </location>
</feature>
<dbReference type="PANTHER" id="PTHR30486:SF12">
    <property type="entry name" value="TYPE IV PILUS ATPASE PILU"/>
    <property type="match status" value="1"/>
</dbReference>
<comment type="similarity">
    <text evidence="1">Belongs to the GSP E family.</text>
</comment>
<dbReference type="InterPro" id="IPR027417">
    <property type="entry name" value="P-loop_NTPase"/>
</dbReference>
<sequence>METIEYAMLFAETGHLCVATLHANNANQAIERIMHLPPASSHAKRRFDLSQNIRAIFAQQLVPNIDGNGRVAAIEILLNTPLIKALIQRNEIGLLKEAMVKGQDQGMQKCVY</sequence>
<dbReference type="InterPro" id="IPR050921">
    <property type="entry name" value="T4SS_GSP_E_ATPase"/>
</dbReference>
<dbReference type="Pfam" id="PF00437">
    <property type="entry name" value="T2SSE"/>
    <property type="match status" value="1"/>
</dbReference>
<dbReference type="AlphaFoldDB" id="H5TDI0"/>
<dbReference type="SUPFAM" id="SSF52540">
    <property type="entry name" value="P-loop containing nucleoside triphosphate hydrolases"/>
    <property type="match status" value="1"/>
</dbReference>
<dbReference type="PANTHER" id="PTHR30486">
    <property type="entry name" value="TWITCHING MOTILITY PROTEIN PILT"/>
    <property type="match status" value="1"/>
</dbReference>
<dbReference type="EMBL" id="BAET01000028">
    <property type="protein sequence ID" value="GAB56357.1"/>
    <property type="molecule type" value="Genomic_DNA"/>
</dbReference>
<dbReference type="InterPro" id="IPR001482">
    <property type="entry name" value="T2SS/T4SS_dom"/>
</dbReference>
<gene>
    <name evidence="3" type="ORF">GPUN_2242</name>
</gene>
<name>H5TDI0_9ALTE</name>
<dbReference type="GO" id="GO:0016887">
    <property type="term" value="F:ATP hydrolysis activity"/>
    <property type="evidence" value="ECO:0007669"/>
    <property type="project" value="InterPro"/>
</dbReference>
<comment type="caution">
    <text evidence="3">The sequence shown here is derived from an EMBL/GenBank/DDBJ whole genome shotgun (WGS) entry which is preliminary data.</text>
</comment>
<reference evidence="3 4" key="2">
    <citation type="journal article" date="2017" name="Antonie Van Leeuwenhoek">
        <title>Rhizobium rhizosphaerae sp. nov., a novel species isolated from rice rhizosphere.</title>
        <authorList>
            <person name="Zhao J.J."/>
            <person name="Zhang J."/>
            <person name="Zhang R.J."/>
            <person name="Zhang C.W."/>
            <person name="Yin H.Q."/>
            <person name="Zhang X.X."/>
        </authorList>
    </citation>
    <scope>NUCLEOTIDE SEQUENCE [LARGE SCALE GENOMIC DNA]</scope>
    <source>
        <strain evidence="3 4">ACAM 611</strain>
    </source>
</reference>
<organism evidence="3 4">
    <name type="scientific">Glaciecola punicea ACAM 611</name>
    <dbReference type="NCBI Taxonomy" id="1121923"/>
    <lineage>
        <taxon>Bacteria</taxon>
        <taxon>Pseudomonadati</taxon>
        <taxon>Pseudomonadota</taxon>
        <taxon>Gammaproteobacteria</taxon>
        <taxon>Alteromonadales</taxon>
        <taxon>Alteromonadaceae</taxon>
        <taxon>Glaciecola</taxon>
    </lineage>
</organism>
<protein>
    <recommendedName>
        <fullName evidence="2">Bacterial type II secretion system protein E domain-containing protein</fullName>
    </recommendedName>
</protein>
<dbReference type="Proteomes" id="UP000053586">
    <property type="component" value="Unassembled WGS sequence"/>
</dbReference>
<dbReference type="STRING" id="56804.BAE46_05060"/>
<evidence type="ECO:0000256" key="1">
    <source>
        <dbReference type="ARBA" id="ARBA00006611"/>
    </source>
</evidence>
<dbReference type="OrthoDB" id="9804785at2"/>
<accession>H5TDI0</accession>
<evidence type="ECO:0000313" key="3">
    <source>
        <dbReference type="EMBL" id="GAB56357.1"/>
    </source>
</evidence>
<dbReference type="eggNOG" id="COG5008">
    <property type="taxonomic scope" value="Bacteria"/>
</dbReference>
<evidence type="ECO:0000313" key="4">
    <source>
        <dbReference type="Proteomes" id="UP000053586"/>
    </source>
</evidence>
<reference evidence="3 4" key="1">
    <citation type="journal article" date="2012" name="J. Bacteriol.">
        <title>Genome sequence of proteorhodopsin-containing sea ice bacterium Glaciecola punicea ACAM 611T.</title>
        <authorList>
            <person name="Qin Q.-L."/>
            <person name="Xie B.-B."/>
            <person name="Shu Y.-L."/>
            <person name="Rong J.-C."/>
            <person name="Zhao D.-L."/>
            <person name="Zhang X.-Y."/>
            <person name="Chen X.-L."/>
            <person name="Zhou B.-C."/>
            <person name="Zhanga Y.-Z."/>
        </authorList>
    </citation>
    <scope>NUCLEOTIDE SEQUENCE [LARGE SCALE GENOMIC DNA]</scope>
    <source>
        <strain evidence="3 4">ACAM 611</strain>
    </source>
</reference>
<proteinExistence type="inferred from homology"/>
<evidence type="ECO:0000259" key="2">
    <source>
        <dbReference type="Pfam" id="PF00437"/>
    </source>
</evidence>
<dbReference type="Gene3D" id="3.40.50.300">
    <property type="entry name" value="P-loop containing nucleotide triphosphate hydrolases"/>
    <property type="match status" value="1"/>
</dbReference>
<keyword evidence="4" id="KW-1185">Reference proteome</keyword>